<evidence type="ECO:0000256" key="1">
    <source>
        <dbReference type="SAM" id="Phobius"/>
    </source>
</evidence>
<dbReference type="STRING" id="1121025.SAMN02745249_01508"/>
<reference evidence="2 3" key="1">
    <citation type="submission" date="2016-11" db="EMBL/GenBank/DDBJ databases">
        <authorList>
            <person name="Jaros S."/>
            <person name="Januszkiewicz K."/>
            <person name="Wedrychowicz H."/>
        </authorList>
    </citation>
    <scope>NUCLEOTIDE SEQUENCE [LARGE SCALE GENOMIC DNA]</scope>
    <source>
        <strain evidence="2 3">DSM 15692</strain>
    </source>
</reference>
<dbReference type="Gene3D" id="2.60.320.10">
    <property type="entry name" value="N-utilization substance G protein NusG, insert domain"/>
    <property type="match status" value="1"/>
</dbReference>
<proteinExistence type="predicted"/>
<gene>
    <name evidence="2" type="ORF">SAMN02745249_01508</name>
</gene>
<keyword evidence="1" id="KW-0812">Transmembrane</keyword>
<dbReference type="InterPro" id="IPR038690">
    <property type="entry name" value="NusG_2_sf"/>
</dbReference>
<protein>
    <submittedName>
        <fullName evidence="2">Uncharacterized protein</fullName>
    </submittedName>
</protein>
<dbReference type="EMBL" id="FQUF01000023">
    <property type="protein sequence ID" value="SHE96160.1"/>
    <property type="molecule type" value="Genomic_DNA"/>
</dbReference>
<dbReference type="OrthoDB" id="47603at2"/>
<keyword evidence="3" id="KW-1185">Reference proteome</keyword>
<name>A0A1M4XRY8_9LACT</name>
<dbReference type="Proteomes" id="UP000184128">
    <property type="component" value="Unassembled WGS sequence"/>
</dbReference>
<dbReference type="Pfam" id="PF07009">
    <property type="entry name" value="NusG_II"/>
    <property type="match status" value="1"/>
</dbReference>
<dbReference type="AlphaFoldDB" id="A0A1M4XRY8"/>
<dbReference type="RefSeq" id="WP_073298252.1">
    <property type="nucleotide sequence ID" value="NZ_FQUF01000023.1"/>
</dbReference>
<feature type="transmembrane region" description="Helical" evidence="1">
    <location>
        <begin position="12"/>
        <end position="32"/>
    </location>
</feature>
<evidence type="ECO:0000313" key="2">
    <source>
        <dbReference type="EMBL" id="SHE96160.1"/>
    </source>
</evidence>
<keyword evidence="1" id="KW-1133">Transmembrane helix</keyword>
<accession>A0A1M4XRY8</accession>
<keyword evidence="1" id="KW-0472">Membrane</keyword>
<organism evidence="2 3">
    <name type="scientific">Atopostipes suicloacalis DSM 15692</name>
    <dbReference type="NCBI Taxonomy" id="1121025"/>
    <lineage>
        <taxon>Bacteria</taxon>
        <taxon>Bacillati</taxon>
        <taxon>Bacillota</taxon>
        <taxon>Bacilli</taxon>
        <taxon>Lactobacillales</taxon>
        <taxon>Carnobacteriaceae</taxon>
        <taxon>Atopostipes</taxon>
    </lineage>
</organism>
<evidence type="ECO:0000313" key="3">
    <source>
        <dbReference type="Proteomes" id="UP000184128"/>
    </source>
</evidence>
<sequence length="138" mass="15397">MKKLLKMMKLGDFIIVTLLIILSFLPLAIFTYQNKASADDDNLRVVISADGEVVHEMTLKNDHTRETYEYVDEHGHENTVVREGMTVYMADANCTDLLCVQQGEITQVGETIVCLPNRVLVEISADHSNSDSGIDVIP</sequence>